<dbReference type="EMBL" id="MH651182">
    <property type="protein sequence ID" value="AXQ64396.1"/>
    <property type="molecule type" value="Genomic_DNA"/>
</dbReference>
<sequence length="262" mass="30071">MATAKKPTGIFYDLKAEAQIPDDIIVTPTIALTFPTKKQMDEYRDAETADDAHSALFGPDTYAKLKELFADERPQVWAGFVKYVNEHWFGKGADEVEGKIAGLLTMIDKHWGELEWDFQTILNLRAMDWIEGKKDWREFYRLKSRLGLGTEYFSAVVNDPEIAQAMAEELEASPERRKTDGTPPAAGWFPWKDDLADIKDHLIALRAVTAGSKSHEVQFTKRPVFEVERIRRQKAVTRLRKATSKLLPHQNINVFEFEQKDK</sequence>
<dbReference type="RefSeq" id="YP_010245879.1">
    <property type="nucleotide sequence ID" value="NC_060131.1"/>
</dbReference>
<accession>A0A385DY67</accession>
<evidence type="ECO:0000313" key="1">
    <source>
        <dbReference type="EMBL" id="AXQ64396.1"/>
    </source>
</evidence>
<keyword evidence="2" id="KW-1185">Reference proteome</keyword>
<organism evidence="1 2">
    <name type="scientific">Gordonia phage Neville</name>
    <dbReference type="NCBI Taxonomy" id="2301693"/>
    <lineage>
        <taxon>Viruses</taxon>
        <taxon>Duplodnaviria</taxon>
        <taxon>Heunggongvirae</taxon>
        <taxon>Uroviricota</taxon>
        <taxon>Caudoviricetes</taxon>
        <taxon>Deeyouvirinae</taxon>
        <taxon>Nevillevirus</taxon>
        <taxon>Nevillevirus neville</taxon>
    </lineage>
</organism>
<evidence type="ECO:0000313" key="2">
    <source>
        <dbReference type="Proteomes" id="UP000261731"/>
    </source>
</evidence>
<dbReference type="GeneID" id="70080398"/>
<gene>
    <name evidence="1" type="primary">24</name>
    <name evidence="1" type="ORF">SEA_NEVILLE_24</name>
</gene>
<dbReference type="Proteomes" id="UP000261731">
    <property type="component" value="Segment"/>
</dbReference>
<proteinExistence type="predicted"/>
<name>A0A385DY67_9CAUD</name>
<reference evidence="1 2" key="1">
    <citation type="submission" date="2018-07" db="EMBL/GenBank/DDBJ databases">
        <authorList>
            <person name="Bragdon E."/>
            <person name="Orellana H."/>
            <person name="Sterchele H."/>
            <person name="Molloy S.D."/>
            <person name="Garlena R.A."/>
            <person name="Russell D.A."/>
            <person name="Pope W.H."/>
            <person name="Jacobs-Sera D."/>
            <person name="Hatfull G.F."/>
        </authorList>
    </citation>
    <scope>NUCLEOTIDE SEQUENCE [LARGE SCALE GENOMIC DNA]</scope>
</reference>
<dbReference type="KEGG" id="vg:70080398"/>
<protein>
    <submittedName>
        <fullName evidence="1">Tail assembly chaperone</fullName>
    </submittedName>
</protein>